<dbReference type="GO" id="GO:0005737">
    <property type="term" value="C:cytoplasm"/>
    <property type="evidence" value="ECO:0007669"/>
    <property type="project" value="TreeGrafter"/>
</dbReference>
<dbReference type="STRING" id="286115.A0A507DE30"/>
<organism evidence="4 5">
    <name type="scientific">Synchytrium endobioticum</name>
    <dbReference type="NCBI Taxonomy" id="286115"/>
    <lineage>
        <taxon>Eukaryota</taxon>
        <taxon>Fungi</taxon>
        <taxon>Fungi incertae sedis</taxon>
        <taxon>Chytridiomycota</taxon>
        <taxon>Chytridiomycota incertae sedis</taxon>
        <taxon>Chytridiomycetes</taxon>
        <taxon>Synchytriales</taxon>
        <taxon>Synchytriaceae</taxon>
        <taxon>Synchytrium</taxon>
    </lineage>
</organism>
<keyword evidence="2" id="KW-0677">Repeat</keyword>
<comment type="caution">
    <text evidence="4">The sequence shown here is derived from an EMBL/GenBank/DDBJ whole genome shotgun (WGS) entry which is preliminary data.</text>
</comment>
<dbReference type="InterPro" id="IPR003591">
    <property type="entry name" value="Leu-rich_rpt_typical-subtyp"/>
</dbReference>
<dbReference type="Pfam" id="PF13855">
    <property type="entry name" value="LRR_8"/>
    <property type="match status" value="4"/>
</dbReference>
<dbReference type="InterPro" id="IPR050216">
    <property type="entry name" value="LRR_domain-containing"/>
</dbReference>
<feature type="region of interest" description="Disordered" evidence="3">
    <location>
        <begin position="616"/>
        <end position="649"/>
    </location>
</feature>
<evidence type="ECO:0000256" key="1">
    <source>
        <dbReference type="ARBA" id="ARBA00022614"/>
    </source>
</evidence>
<feature type="region of interest" description="Disordered" evidence="3">
    <location>
        <begin position="1"/>
        <end position="59"/>
    </location>
</feature>
<keyword evidence="1" id="KW-0433">Leucine-rich repeat</keyword>
<feature type="compositionally biased region" description="Low complexity" evidence="3">
    <location>
        <begin position="8"/>
        <end position="20"/>
    </location>
</feature>
<dbReference type="InterPro" id="IPR032675">
    <property type="entry name" value="LRR_dom_sf"/>
</dbReference>
<dbReference type="InterPro" id="IPR001611">
    <property type="entry name" value="Leu-rich_rpt"/>
</dbReference>
<dbReference type="PANTHER" id="PTHR48051">
    <property type="match status" value="1"/>
</dbReference>
<evidence type="ECO:0008006" key="6">
    <source>
        <dbReference type="Google" id="ProtNLM"/>
    </source>
</evidence>
<dbReference type="PROSITE" id="PS51450">
    <property type="entry name" value="LRR"/>
    <property type="match status" value="10"/>
</dbReference>
<protein>
    <recommendedName>
        <fullName evidence="6">Leucine-rich repeat-containing protein 40</fullName>
    </recommendedName>
</protein>
<dbReference type="SUPFAM" id="SSF52058">
    <property type="entry name" value="L domain-like"/>
    <property type="match status" value="4"/>
</dbReference>
<name>A0A507DE30_9FUNG</name>
<dbReference type="SMART" id="SM00369">
    <property type="entry name" value="LRR_TYP"/>
    <property type="match status" value="18"/>
</dbReference>
<proteinExistence type="predicted"/>
<dbReference type="SMART" id="SM00365">
    <property type="entry name" value="LRR_SD22"/>
    <property type="match status" value="12"/>
</dbReference>
<dbReference type="SMART" id="SM00364">
    <property type="entry name" value="LRR_BAC"/>
    <property type="match status" value="10"/>
</dbReference>
<evidence type="ECO:0000256" key="3">
    <source>
        <dbReference type="SAM" id="MobiDB-lite"/>
    </source>
</evidence>
<feature type="compositionally biased region" description="Low complexity" evidence="3">
    <location>
        <begin position="771"/>
        <end position="780"/>
    </location>
</feature>
<keyword evidence="5" id="KW-1185">Reference proteome</keyword>
<evidence type="ECO:0000313" key="5">
    <source>
        <dbReference type="Proteomes" id="UP000317494"/>
    </source>
</evidence>
<sequence>MSVPVGNRRATSSRSVSTRAGENAIKPRTMPQSSTSTRRSHTSLAGDTGRNVTSKAGFRNTSAPAVSSSLIKIIQQGRSTGRMNLSQQSLEKLPKALFDDLLVIGNNNSSRPVDISLDRSSADGPSWWDSTDLTRLIIADNQIEELDPRIGEFQALTCLDAHNNCLKEIPTTVLSLINLTHLNLSTNLLTTLPPAAFDLPLVDLNVSANKLTSLDGVQHAVRLAVLDASDNDLTGELPDISSCINLTKLNLSKNRLRSIARTRWSNLTKLNDMNLEGNELVSPLFSENIVSLPSLTRLDLKFNKLTHLDDCITSPSLLDLFISYNPCKSIISVLGHSPKLSTLEMRDCAFDALPDDVVKLGDLTRLDISNNSISQLPPSLGKLVKLNVLSLTGNPIRLGIPASSGTVKILRFLRDKIAVGAATEEEDGTEGASNMSSAIPIESKVCDLSNRSLATLPPALAAGQVDKAMEKLYLHQNRLTCVSLPTSLSRALTELILHHNQLSEFPAGEFTSLRVLDLSSNQISRMPNSGGMFPRLSALNLASNKIRVMPSAKVFDELAAVVLSGNQIEDVEIGFCHGLIHLDLSNNSILKVPSELGLLTTLKTLNINDPLNDGNKLAQPTQVSSPPAPQTMAPAQVTTAPPAPTNATGPIANINTVALKTSTAFKDGQKCNPVDGGMSSMKVAFESISTDGHQPMEETGLPTVICTLTVPAVKFTDSANLNTSISADGAAAFKLADDAPNAGFFLVFKIACAGSKATDMVAIKSCNRRATSSRSVSTRAGENAIKPRTMPQSSTSTRRSHTSLAGDTGRNVTSKAGFRNTSAPAVSSSLIKIIQQGRSTGRMNLSQQSLEKLPKALFDDLLVIGNNNSSRPVDISLDRSSADGPSWWDSTDLTRLIIADNQIEELDPRIGEFQALTCLDAHNNCLKEIPTTVLSLINLTHLNLSTNLLTTLPPAAFDLPLVDLNVSANKLTSLDGVQHAVRLAVLDASDNDLTGELPDISSCINLTKLNLSKNRLRSIARTRWSNLTKLNDMNLEGNELVSPLFSENIVSLPSLTRLDLKFNKLTHLDDCITSPSLLDLFISYNPCKSIISVLGHSPKLSTLEMRDCAFDALPDDVVKLGDLTRLDISNNSISQLPPSLGKLVKLNVLSLTGNPIRLGIPASSGTVKILRFLRDKIAVGAATEEEDGTEGASNMSSAIPIESKVCDLSNRSLATLPPALAAGQVDKAMEKLYLHQNRLTCVSLPTSLSRALTELILHHNQLSEFPAGEFTSLRVLDLSSNQISRMPNSGGMFPRLSALNLASNKIRVMPSAKVFDELAAVVLSGNQIEDVEIGFCHGLIHLDLSNNSILKVPSELGLLTTLKTLNINGNPSRNPRQQILQKGTEAVLAYLRDRIPT</sequence>
<feature type="region of interest" description="Disordered" evidence="3">
    <location>
        <begin position="771"/>
        <end position="817"/>
    </location>
</feature>
<gene>
    <name evidence="4" type="ORF">SeMB42_g02478</name>
</gene>
<feature type="compositionally biased region" description="Low complexity" evidence="3">
    <location>
        <begin position="630"/>
        <end position="649"/>
    </location>
</feature>
<dbReference type="Gene3D" id="3.80.10.10">
    <property type="entry name" value="Ribonuclease Inhibitor"/>
    <property type="match status" value="8"/>
</dbReference>
<feature type="compositionally biased region" description="Polar residues" evidence="3">
    <location>
        <begin position="50"/>
        <end position="59"/>
    </location>
</feature>
<evidence type="ECO:0000313" key="4">
    <source>
        <dbReference type="EMBL" id="TPX49786.1"/>
    </source>
</evidence>
<dbReference type="VEuPathDB" id="FungiDB:SeMB42_g02478"/>
<accession>A0A507DE30</accession>
<dbReference type="PANTHER" id="PTHR48051:SF46">
    <property type="entry name" value="LEUCINE RICH REPEAT-CONTAINING DOMAIN PROTEIN"/>
    <property type="match status" value="1"/>
</dbReference>
<reference evidence="4 5" key="1">
    <citation type="journal article" date="2019" name="Sci. Rep.">
        <title>Comparative genomics of chytrid fungi reveal insights into the obligate biotrophic and pathogenic lifestyle of Synchytrium endobioticum.</title>
        <authorList>
            <person name="van de Vossenberg B.T.L.H."/>
            <person name="Warris S."/>
            <person name="Nguyen H.D.T."/>
            <person name="van Gent-Pelzer M.P.E."/>
            <person name="Joly D.L."/>
            <person name="van de Geest H.C."/>
            <person name="Bonants P.J.M."/>
            <person name="Smith D.S."/>
            <person name="Levesque C.A."/>
            <person name="van der Lee T.A.J."/>
        </authorList>
    </citation>
    <scope>NUCLEOTIDE SEQUENCE [LARGE SCALE GENOMIC DNA]</scope>
    <source>
        <strain evidence="4 5">MB42</strain>
    </source>
</reference>
<dbReference type="Proteomes" id="UP000317494">
    <property type="component" value="Unassembled WGS sequence"/>
</dbReference>
<dbReference type="EMBL" id="QEAN01000077">
    <property type="protein sequence ID" value="TPX49786.1"/>
    <property type="molecule type" value="Genomic_DNA"/>
</dbReference>
<evidence type="ECO:0000256" key="2">
    <source>
        <dbReference type="ARBA" id="ARBA00022737"/>
    </source>
</evidence>